<keyword evidence="1" id="KW-0472">Membrane</keyword>
<dbReference type="Proteomes" id="UP001285921">
    <property type="component" value="Unassembled WGS sequence"/>
</dbReference>
<protein>
    <submittedName>
        <fullName evidence="2">Uncharacterized protein</fullName>
    </submittedName>
</protein>
<keyword evidence="1" id="KW-1133">Transmembrane helix</keyword>
<evidence type="ECO:0000256" key="1">
    <source>
        <dbReference type="SAM" id="Phobius"/>
    </source>
</evidence>
<keyword evidence="3" id="KW-1185">Reference proteome</keyword>
<evidence type="ECO:0000313" key="2">
    <source>
        <dbReference type="EMBL" id="GMK48854.1"/>
    </source>
</evidence>
<proteinExistence type="predicted"/>
<accession>A0ABQ6NY12</accession>
<evidence type="ECO:0000313" key="3">
    <source>
        <dbReference type="Proteomes" id="UP001285921"/>
    </source>
</evidence>
<organism evidence="2 3">
    <name type="scientific">Paenibacillus glycanilyticus</name>
    <dbReference type="NCBI Taxonomy" id="126569"/>
    <lineage>
        <taxon>Bacteria</taxon>
        <taxon>Bacillati</taxon>
        <taxon>Bacillota</taxon>
        <taxon>Bacilli</taxon>
        <taxon>Bacillales</taxon>
        <taxon>Paenibacillaceae</taxon>
        <taxon>Paenibacillus</taxon>
    </lineage>
</organism>
<dbReference type="EMBL" id="BTCL01000038">
    <property type="protein sequence ID" value="GMK48854.1"/>
    <property type="molecule type" value="Genomic_DNA"/>
</dbReference>
<comment type="caution">
    <text evidence="2">The sequence shown here is derived from an EMBL/GenBank/DDBJ whole genome shotgun (WGS) entry which is preliminary data.</text>
</comment>
<dbReference type="RefSeq" id="WP_317982289.1">
    <property type="nucleotide sequence ID" value="NZ_BTCL01000038.1"/>
</dbReference>
<keyword evidence="1" id="KW-0812">Transmembrane</keyword>
<sequence length="89" mass="10165">MNWNDYFHAGFNNITDVGYIVFLIVLALIVVFLMYIFNLGKRMAKGLMFVALVIWVATTYAGVDFHGIKDWIDGVFWSGTLSFSALYKL</sequence>
<gene>
    <name evidence="2" type="ORF">PghCCS26_59840</name>
</gene>
<reference evidence="2 3" key="1">
    <citation type="submission" date="2023-05" db="EMBL/GenBank/DDBJ databases">
        <title>Draft genome of Paenibacillus sp. CCS26.</title>
        <authorList>
            <person name="Akita H."/>
            <person name="Shinto Y."/>
            <person name="Kimura Z."/>
        </authorList>
    </citation>
    <scope>NUCLEOTIDE SEQUENCE [LARGE SCALE GENOMIC DNA]</scope>
    <source>
        <strain evidence="2 3">CCS26</strain>
    </source>
</reference>
<feature type="transmembrane region" description="Helical" evidence="1">
    <location>
        <begin position="20"/>
        <end position="39"/>
    </location>
</feature>
<feature type="transmembrane region" description="Helical" evidence="1">
    <location>
        <begin position="46"/>
        <end position="63"/>
    </location>
</feature>
<name>A0ABQ6NY12_9BACL</name>